<name>A0ABT6ZMT7_9ACTN</name>
<feature type="transmembrane region" description="Helical" evidence="1">
    <location>
        <begin position="12"/>
        <end position="33"/>
    </location>
</feature>
<comment type="caution">
    <text evidence="2">The sequence shown here is derived from an EMBL/GenBank/DDBJ whole genome shotgun (WGS) entry which is preliminary data.</text>
</comment>
<evidence type="ECO:0000313" key="2">
    <source>
        <dbReference type="EMBL" id="MDJ1129808.1"/>
    </source>
</evidence>
<evidence type="ECO:0000313" key="3">
    <source>
        <dbReference type="Proteomes" id="UP001431693"/>
    </source>
</evidence>
<dbReference type="EMBL" id="JASJEX010000003">
    <property type="protein sequence ID" value="MDJ1129808.1"/>
    <property type="molecule type" value="Genomic_DNA"/>
</dbReference>
<keyword evidence="1" id="KW-0812">Transmembrane</keyword>
<evidence type="ECO:0000256" key="1">
    <source>
        <dbReference type="SAM" id="Phobius"/>
    </source>
</evidence>
<gene>
    <name evidence="2" type="ORF">QJ043_06930</name>
</gene>
<protein>
    <recommendedName>
        <fullName evidence="4">TadE-like protein</fullName>
    </recommendedName>
</protein>
<dbReference type="RefSeq" id="WP_283712929.1">
    <property type="nucleotide sequence ID" value="NZ_JASJEW010000002.1"/>
</dbReference>
<organism evidence="2 3">
    <name type="scientific">Kribbibacterium absianum</name>
    <dbReference type="NCBI Taxonomy" id="3044210"/>
    <lineage>
        <taxon>Bacteria</taxon>
        <taxon>Bacillati</taxon>
        <taxon>Actinomycetota</taxon>
        <taxon>Coriobacteriia</taxon>
        <taxon>Coriobacteriales</taxon>
        <taxon>Kribbibacteriaceae</taxon>
        <taxon>Kribbibacterium</taxon>
    </lineage>
</organism>
<keyword evidence="1" id="KW-1133">Transmembrane helix</keyword>
<keyword evidence="3" id="KW-1185">Reference proteome</keyword>
<evidence type="ECO:0008006" key="4">
    <source>
        <dbReference type="Google" id="ProtNLM"/>
    </source>
</evidence>
<proteinExistence type="predicted"/>
<dbReference type="Proteomes" id="UP001431693">
    <property type="component" value="Unassembled WGS sequence"/>
</dbReference>
<accession>A0ABT6ZMT7</accession>
<sequence>MRSWWAEERGQAVVELAALLPVVLVVALVAINLGRFLELSARFDRVSLDAALAHGAAPAGEQDAQSACEQAREAIVQALDADDAEVEVRAERLDPVEDGLLAFVPGRVRFVCTLRYRPRPQGFSVAGVPLGAPVALEHTREVVVDVGSVGLGLG</sequence>
<keyword evidence="1" id="KW-0472">Membrane</keyword>
<reference evidence="2" key="1">
    <citation type="submission" date="2023-05" db="EMBL/GenBank/DDBJ databases">
        <title>[olsenella] sp. nov., isolated from a pig farm feces dump.</title>
        <authorList>
            <person name="Chang Y.-H."/>
        </authorList>
    </citation>
    <scope>NUCLEOTIDE SEQUENCE</scope>
    <source>
        <strain evidence="2">YH-ols2217</strain>
    </source>
</reference>